<name>A0ABN3L8X5_9ACTN</name>
<proteinExistence type="predicted"/>
<comment type="caution">
    <text evidence="2">The sequence shown here is derived from an EMBL/GenBank/DDBJ whole genome shotgun (WGS) entry which is preliminary data.</text>
</comment>
<evidence type="ECO:0000313" key="2">
    <source>
        <dbReference type="EMBL" id="GAA2479904.1"/>
    </source>
</evidence>
<keyword evidence="1" id="KW-0812">Transmembrane</keyword>
<gene>
    <name evidence="2" type="ORF">GCM10010406_15150</name>
</gene>
<evidence type="ECO:0000313" key="3">
    <source>
        <dbReference type="Proteomes" id="UP001501358"/>
    </source>
</evidence>
<reference evidence="2 3" key="1">
    <citation type="journal article" date="2019" name="Int. J. Syst. Evol. Microbiol.">
        <title>The Global Catalogue of Microorganisms (GCM) 10K type strain sequencing project: providing services to taxonomists for standard genome sequencing and annotation.</title>
        <authorList>
            <consortium name="The Broad Institute Genomics Platform"/>
            <consortium name="The Broad Institute Genome Sequencing Center for Infectious Disease"/>
            <person name="Wu L."/>
            <person name="Ma J."/>
        </authorList>
    </citation>
    <scope>NUCLEOTIDE SEQUENCE [LARGE SCALE GENOMIC DNA]</scope>
    <source>
        <strain evidence="2 3">JCM 6307</strain>
    </source>
</reference>
<evidence type="ECO:0000256" key="1">
    <source>
        <dbReference type="SAM" id="Phobius"/>
    </source>
</evidence>
<dbReference type="Pfam" id="PF14019">
    <property type="entry name" value="DUF4235"/>
    <property type="match status" value="1"/>
</dbReference>
<feature type="transmembrane region" description="Helical" evidence="1">
    <location>
        <begin position="6"/>
        <end position="26"/>
    </location>
</feature>
<dbReference type="EMBL" id="BAAATA010000006">
    <property type="protein sequence ID" value="GAA2479904.1"/>
    <property type="molecule type" value="Genomic_DNA"/>
</dbReference>
<protein>
    <submittedName>
        <fullName evidence="2">DUF4235 domain-containing protein</fullName>
    </submittedName>
</protein>
<keyword evidence="1" id="KW-1133">Transmembrane helix</keyword>
<dbReference type="InterPro" id="IPR025329">
    <property type="entry name" value="DUF4235"/>
</dbReference>
<keyword evidence="3" id="KW-1185">Reference proteome</keyword>
<dbReference type="Proteomes" id="UP001501358">
    <property type="component" value="Unassembled WGS sequence"/>
</dbReference>
<dbReference type="RefSeq" id="WP_182311321.1">
    <property type="nucleotide sequence ID" value="NZ_BAAATA010000006.1"/>
</dbReference>
<keyword evidence="1" id="KW-0472">Membrane</keyword>
<accession>A0ABN3L8X5</accession>
<sequence length="87" mass="8871">MAGKILYKPVGMVLGAAGGALAGALFKQVWKMAGHDDDAPDATDEHRGWTEVLVAAGLQGLIFGVVKAAVDRGGAAGVRRLTGTWPG</sequence>
<organism evidence="2 3">
    <name type="scientific">Streptomyces thermolineatus</name>
    <dbReference type="NCBI Taxonomy" id="44033"/>
    <lineage>
        <taxon>Bacteria</taxon>
        <taxon>Bacillati</taxon>
        <taxon>Actinomycetota</taxon>
        <taxon>Actinomycetes</taxon>
        <taxon>Kitasatosporales</taxon>
        <taxon>Streptomycetaceae</taxon>
        <taxon>Streptomyces</taxon>
    </lineage>
</organism>